<comment type="caution">
    <text evidence="1">The sequence shown here is derived from an EMBL/GenBank/DDBJ whole genome shotgun (WGS) entry which is preliminary data.</text>
</comment>
<proteinExistence type="predicted"/>
<evidence type="ECO:0000313" key="2">
    <source>
        <dbReference type="Proteomes" id="UP001165064"/>
    </source>
</evidence>
<accession>A0ACB5TV28</accession>
<protein>
    <submittedName>
        <fullName evidence="1">Unnamed protein product</fullName>
    </submittedName>
</protein>
<keyword evidence="2" id="KW-1185">Reference proteome</keyword>
<dbReference type="Proteomes" id="UP001165064">
    <property type="component" value="Unassembled WGS sequence"/>
</dbReference>
<name>A0ACB5TV28_AMBMO</name>
<evidence type="ECO:0000313" key="1">
    <source>
        <dbReference type="EMBL" id="GME95377.1"/>
    </source>
</evidence>
<reference evidence="1" key="1">
    <citation type="submission" date="2023-04" db="EMBL/GenBank/DDBJ databases">
        <title>Ambrosiozyma monospora NBRC 10751.</title>
        <authorList>
            <person name="Ichikawa N."/>
            <person name="Sato H."/>
            <person name="Tonouchi N."/>
        </authorList>
    </citation>
    <scope>NUCLEOTIDE SEQUENCE</scope>
    <source>
        <strain evidence="1">NBRC 10751</strain>
    </source>
</reference>
<dbReference type="EMBL" id="BSXS01009372">
    <property type="protein sequence ID" value="GME95377.1"/>
    <property type="molecule type" value="Genomic_DNA"/>
</dbReference>
<organism evidence="1 2">
    <name type="scientific">Ambrosiozyma monospora</name>
    <name type="common">Yeast</name>
    <name type="synonym">Endomycopsis monosporus</name>
    <dbReference type="NCBI Taxonomy" id="43982"/>
    <lineage>
        <taxon>Eukaryota</taxon>
        <taxon>Fungi</taxon>
        <taxon>Dikarya</taxon>
        <taxon>Ascomycota</taxon>
        <taxon>Saccharomycotina</taxon>
        <taxon>Pichiomycetes</taxon>
        <taxon>Pichiales</taxon>
        <taxon>Pichiaceae</taxon>
        <taxon>Ambrosiozyma</taxon>
    </lineage>
</organism>
<gene>
    <name evidence="1" type="ORF">Amon02_000976900</name>
</gene>
<sequence>MMDSNYPADSSSHVDFKCPDITFKEWLLRNKRMVTKEPNIQLSDSAVEECMPSAIDVDPVVDGNDIRTALSLGGGGNTADVVATTELTHQGQEQEPTTGDKKTIDLLDFGGGGGGEQDQGLDNSNPKQSKIHHASRFDETEVGDSA</sequence>